<keyword evidence="7" id="KW-1185">Reference proteome</keyword>
<dbReference type="InterPro" id="IPR050738">
    <property type="entry name" value="Sulfatase"/>
</dbReference>
<keyword evidence="4" id="KW-0732">Signal</keyword>
<dbReference type="EC" id="3.1.6.1" evidence="6"/>
<evidence type="ECO:0000259" key="5">
    <source>
        <dbReference type="Pfam" id="PF00884"/>
    </source>
</evidence>
<feature type="domain" description="Sulfatase N-terminal" evidence="5">
    <location>
        <begin position="39"/>
        <end position="367"/>
    </location>
</feature>
<dbReference type="PANTHER" id="PTHR42693:SF53">
    <property type="entry name" value="ENDO-4-O-SULFATASE"/>
    <property type="match status" value="1"/>
</dbReference>
<dbReference type="EMBL" id="CP042914">
    <property type="protein sequence ID" value="QEG43791.1"/>
    <property type="molecule type" value="Genomic_DNA"/>
</dbReference>
<evidence type="ECO:0000256" key="2">
    <source>
        <dbReference type="ARBA" id="ARBA00022801"/>
    </source>
</evidence>
<evidence type="ECO:0000313" key="6">
    <source>
        <dbReference type="EMBL" id="QEG43791.1"/>
    </source>
</evidence>
<organism evidence="6 7">
    <name type="scientific">Roseimaritima ulvae</name>
    <dbReference type="NCBI Taxonomy" id="980254"/>
    <lineage>
        <taxon>Bacteria</taxon>
        <taxon>Pseudomonadati</taxon>
        <taxon>Planctomycetota</taxon>
        <taxon>Planctomycetia</taxon>
        <taxon>Pirellulales</taxon>
        <taxon>Pirellulaceae</taxon>
        <taxon>Roseimaritima</taxon>
    </lineage>
</organism>
<protein>
    <submittedName>
        <fullName evidence="6">Arylsulfatase</fullName>
        <ecNumber evidence="6">3.1.6.1</ecNumber>
    </submittedName>
</protein>
<dbReference type="Gene3D" id="3.40.720.10">
    <property type="entry name" value="Alkaline Phosphatase, subunit A"/>
    <property type="match status" value="1"/>
</dbReference>
<dbReference type="InterPro" id="IPR017850">
    <property type="entry name" value="Alkaline_phosphatase_core_sf"/>
</dbReference>
<dbReference type="AlphaFoldDB" id="A0A5B9R9T4"/>
<dbReference type="Proteomes" id="UP000325286">
    <property type="component" value="Chromosome"/>
</dbReference>
<dbReference type="GO" id="GO:0004065">
    <property type="term" value="F:arylsulfatase activity"/>
    <property type="evidence" value="ECO:0007669"/>
    <property type="project" value="UniProtKB-EC"/>
</dbReference>
<dbReference type="InterPro" id="IPR000917">
    <property type="entry name" value="Sulfatase_N"/>
</dbReference>
<gene>
    <name evidence="6" type="primary">atsA_59</name>
    <name evidence="6" type="ORF">UC8_58470</name>
</gene>
<sequence precursor="true">MRRRPACCSSPFLLLVLLASAVIVPAKSSLAEDTAATAPNIVLMLSDDMGWAEPGFNGGNPELTPHIDSLASQGVRLTQFYAHSVCAPTRGALLSGRYAFRNWMDWRSEDFGKPSYLAKLNLTLAHNERGEPTRRIHALDSAERTIAEALSEVGYFTAITGKWHCGEWLPEHLPMGQGFQHQYGHYAWGIDYNHYTIPHNAPARFAVYDWHRNQQPLYEQGYTTDLIANEVVRLLSDRSDQPDKPFFIYVPFNAVHGPIEEVPRYTDQYPARQAALKCLDDAVGRIVGAVDQHGFTDNTLVIFANDNGGLTEEMNKPYRGTKNTTFEGGVRVPCVMRYPPKIKADTTNDGMMHVVDLLPTFATLAGASLEQTLPLDGFNMLPTIFDGQPSPRTEIIFEVEGSVRLPTIRSGDFKLMGEMLFNIAEDPSETTDVAAKHPQIVKQLTDKLAAAAKLRPPMGEKTLLMDPPLPYVYGQQENADAPQWLKDIVDRIRATQPQSWPEGTTPWPQAPQGATILYTGDGR</sequence>
<dbReference type="OrthoDB" id="9783154at2"/>
<dbReference type="SUPFAM" id="SSF53649">
    <property type="entry name" value="Alkaline phosphatase-like"/>
    <property type="match status" value="1"/>
</dbReference>
<reference evidence="6 7" key="1">
    <citation type="submission" date="2019-08" db="EMBL/GenBank/DDBJ databases">
        <title>Deep-cultivation of Planctomycetes and their phenomic and genomic characterization uncovers novel biology.</title>
        <authorList>
            <person name="Wiegand S."/>
            <person name="Jogler M."/>
            <person name="Boedeker C."/>
            <person name="Pinto D."/>
            <person name="Vollmers J."/>
            <person name="Rivas-Marin E."/>
            <person name="Kohn T."/>
            <person name="Peeters S.H."/>
            <person name="Heuer A."/>
            <person name="Rast P."/>
            <person name="Oberbeckmann S."/>
            <person name="Bunk B."/>
            <person name="Jeske O."/>
            <person name="Meyerdierks A."/>
            <person name="Storesund J.E."/>
            <person name="Kallscheuer N."/>
            <person name="Luecker S."/>
            <person name="Lage O.M."/>
            <person name="Pohl T."/>
            <person name="Merkel B.J."/>
            <person name="Hornburger P."/>
            <person name="Mueller R.-W."/>
            <person name="Bruemmer F."/>
            <person name="Labrenz M."/>
            <person name="Spormann A.M."/>
            <person name="Op den Camp H."/>
            <person name="Overmann J."/>
            <person name="Amann R."/>
            <person name="Jetten M.S.M."/>
            <person name="Mascher T."/>
            <person name="Medema M.H."/>
            <person name="Devos D.P."/>
            <person name="Kaster A.-K."/>
            <person name="Ovreas L."/>
            <person name="Rohde M."/>
            <person name="Galperin M.Y."/>
            <person name="Jogler C."/>
        </authorList>
    </citation>
    <scope>NUCLEOTIDE SEQUENCE [LARGE SCALE GENOMIC DNA]</scope>
    <source>
        <strain evidence="6 7">UC8</strain>
    </source>
</reference>
<dbReference type="Gene3D" id="3.30.1120.10">
    <property type="match status" value="1"/>
</dbReference>
<feature type="signal peptide" evidence="4">
    <location>
        <begin position="1"/>
        <end position="31"/>
    </location>
</feature>
<evidence type="ECO:0000256" key="1">
    <source>
        <dbReference type="ARBA" id="ARBA00008779"/>
    </source>
</evidence>
<feature type="chain" id="PRO_5022745291" evidence="4">
    <location>
        <begin position="32"/>
        <end position="523"/>
    </location>
</feature>
<proteinExistence type="inferred from homology"/>
<dbReference type="Pfam" id="PF00884">
    <property type="entry name" value="Sulfatase"/>
    <property type="match status" value="1"/>
</dbReference>
<name>A0A5B9R9T4_9BACT</name>
<keyword evidence="2 6" id="KW-0378">Hydrolase</keyword>
<dbReference type="PANTHER" id="PTHR42693">
    <property type="entry name" value="ARYLSULFATASE FAMILY MEMBER"/>
    <property type="match status" value="1"/>
</dbReference>
<evidence type="ECO:0000313" key="7">
    <source>
        <dbReference type="Proteomes" id="UP000325286"/>
    </source>
</evidence>
<comment type="similarity">
    <text evidence="1">Belongs to the sulfatase family.</text>
</comment>
<dbReference type="KEGG" id="rul:UC8_58470"/>
<dbReference type="CDD" id="cd16029">
    <property type="entry name" value="4-S"/>
    <property type="match status" value="1"/>
</dbReference>
<evidence type="ECO:0000256" key="3">
    <source>
        <dbReference type="SAM" id="MobiDB-lite"/>
    </source>
</evidence>
<accession>A0A5B9R9T4</accession>
<feature type="region of interest" description="Disordered" evidence="3">
    <location>
        <begin position="497"/>
        <end position="523"/>
    </location>
</feature>
<evidence type="ECO:0000256" key="4">
    <source>
        <dbReference type="SAM" id="SignalP"/>
    </source>
</evidence>